<keyword evidence="8" id="KW-1185">Reference proteome</keyword>
<keyword evidence="7" id="KW-0808">Transferase</keyword>
<dbReference type="EMBL" id="ML122275">
    <property type="protein sequence ID" value="RPD58369.1"/>
    <property type="molecule type" value="Genomic_DNA"/>
</dbReference>
<dbReference type="PROSITE" id="PS50011">
    <property type="entry name" value="PROTEIN_KINASE_DOM"/>
    <property type="match status" value="1"/>
</dbReference>
<feature type="region of interest" description="Disordered" evidence="5">
    <location>
        <begin position="463"/>
        <end position="633"/>
    </location>
</feature>
<dbReference type="InterPro" id="IPR000719">
    <property type="entry name" value="Prot_kinase_dom"/>
</dbReference>
<sequence length="657" mass="72186">MTSVADHKSRKFIGAVEDEWQLYSNNASDYTIGPPIGFGASSIVYAATYQPSDGSQPIPCALKVLDLDRLPPSALRLLQNETQLMSLSKHPNVLRVRGTWVDGHKLYIAMRLMNAGSVADVMRYQWQGGLEEEVIRCILKQALQGLNYFHINGLIHRDVKAANLLIDDDGTVLLGDLGVAAFLWDSEGTTVGQSSKSRTVNFGSSQPHNHQRNGTSAPLQRPTILGKRKSFVGTPCWMAPEVINGKQYDASADIWSFGITAIELAQGRAPRSRLDPHKVLLMTVTEEPPKLERNSGPHRYSSAFAEIVAMCLTKDPSKRPTAAELLQTSFFRNARKPSYLCSTILRGLPPLTQRQERRKQPSILTHTTIDSWDFSPSLPSSPTTSVLGHVRRPKSLLPPESVFEMEDDQGDDDSSHKPANGTRPDGDDEEGDHAGIDGHSRAEAYVVRIRERHRDHHGRLHLHSRSSSYHSHHSHSHSHHHSRHCSHEEPRSTVHSIQEVIGQEVQSDESSDTDRDQEREAGAQGIPVAISPTRTEHATLAVPSGAARLAPSTSPCPSSHSSTSMTSSTSSPVTPSTPPLALSMSSGKSQRGKLWRKLAGKADTDTEKEKERESAQPPPGTSPRKRSFGAVLGRTAHMSADLVRTASRTMSYSKQTR</sequence>
<feature type="compositionally biased region" description="Low complexity" evidence="5">
    <location>
        <begin position="551"/>
        <end position="574"/>
    </location>
</feature>
<dbReference type="InterPro" id="IPR017441">
    <property type="entry name" value="Protein_kinase_ATP_BS"/>
</dbReference>
<dbReference type="PANTHER" id="PTHR48014">
    <property type="entry name" value="SERINE/THREONINE-PROTEIN KINASE FRAY2"/>
    <property type="match status" value="1"/>
</dbReference>
<dbReference type="SMART" id="SM00220">
    <property type="entry name" value="S_TKc"/>
    <property type="match status" value="1"/>
</dbReference>
<feature type="compositionally biased region" description="Basic residues" evidence="5">
    <location>
        <begin position="463"/>
        <end position="484"/>
    </location>
</feature>
<dbReference type="GO" id="GO:0004672">
    <property type="term" value="F:protein kinase activity"/>
    <property type="evidence" value="ECO:0007669"/>
    <property type="project" value="InterPro"/>
</dbReference>
<evidence type="ECO:0000313" key="7">
    <source>
        <dbReference type="EMBL" id="RPD58369.1"/>
    </source>
</evidence>
<dbReference type="PANTHER" id="PTHR48014:SF21">
    <property type="entry name" value="SERINE_THREONINE-PROTEIN KINASE FRAY2"/>
    <property type="match status" value="1"/>
</dbReference>
<feature type="region of interest" description="Disordered" evidence="5">
    <location>
        <begin position="370"/>
        <end position="439"/>
    </location>
</feature>
<dbReference type="Pfam" id="PF00069">
    <property type="entry name" value="Pkinase"/>
    <property type="match status" value="1"/>
</dbReference>
<evidence type="ECO:0000256" key="5">
    <source>
        <dbReference type="SAM" id="MobiDB-lite"/>
    </source>
</evidence>
<dbReference type="SUPFAM" id="SSF56112">
    <property type="entry name" value="Protein kinase-like (PK-like)"/>
    <property type="match status" value="1"/>
</dbReference>
<feature type="binding site" evidence="4">
    <location>
        <position position="63"/>
    </location>
    <ligand>
        <name>ATP</name>
        <dbReference type="ChEBI" id="CHEBI:30616"/>
    </ligand>
</feature>
<dbReference type="InterPro" id="IPR011009">
    <property type="entry name" value="Kinase-like_dom_sf"/>
</dbReference>
<keyword evidence="2 4" id="KW-0547">Nucleotide-binding</keyword>
<feature type="compositionally biased region" description="Acidic residues" evidence="5">
    <location>
        <begin position="403"/>
        <end position="412"/>
    </location>
</feature>
<proteinExistence type="inferred from homology"/>
<name>A0A5C2S5Q3_9APHY</name>
<organism evidence="7 8">
    <name type="scientific">Lentinus tigrinus ALCF2SS1-6</name>
    <dbReference type="NCBI Taxonomy" id="1328759"/>
    <lineage>
        <taxon>Eukaryota</taxon>
        <taxon>Fungi</taxon>
        <taxon>Dikarya</taxon>
        <taxon>Basidiomycota</taxon>
        <taxon>Agaricomycotina</taxon>
        <taxon>Agaricomycetes</taxon>
        <taxon>Polyporales</taxon>
        <taxon>Polyporaceae</taxon>
        <taxon>Lentinus</taxon>
    </lineage>
</organism>
<keyword evidence="7" id="KW-0418">Kinase</keyword>
<dbReference type="AlphaFoldDB" id="A0A5C2S5Q3"/>
<accession>A0A5C2S5Q3</accession>
<dbReference type="InterPro" id="IPR008271">
    <property type="entry name" value="Ser/Thr_kinase_AS"/>
</dbReference>
<dbReference type="GO" id="GO:0005524">
    <property type="term" value="F:ATP binding"/>
    <property type="evidence" value="ECO:0007669"/>
    <property type="project" value="UniProtKB-UniRule"/>
</dbReference>
<evidence type="ECO:0000256" key="2">
    <source>
        <dbReference type="ARBA" id="ARBA00022741"/>
    </source>
</evidence>
<feature type="compositionally biased region" description="Polar residues" evidence="5">
    <location>
        <begin position="193"/>
        <end position="218"/>
    </location>
</feature>
<keyword evidence="3 4" id="KW-0067">ATP-binding</keyword>
<dbReference type="STRING" id="1328759.A0A5C2S5Q3"/>
<evidence type="ECO:0000256" key="3">
    <source>
        <dbReference type="ARBA" id="ARBA00022840"/>
    </source>
</evidence>
<dbReference type="Proteomes" id="UP000313359">
    <property type="component" value="Unassembled WGS sequence"/>
</dbReference>
<gene>
    <name evidence="7" type="ORF">L227DRAFT_550609</name>
</gene>
<dbReference type="OrthoDB" id="248923at2759"/>
<feature type="compositionally biased region" description="Basic residues" evidence="5">
    <location>
        <begin position="590"/>
        <end position="599"/>
    </location>
</feature>
<feature type="domain" description="Protein kinase" evidence="6">
    <location>
        <begin position="30"/>
        <end position="331"/>
    </location>
</feature>
<comment type="similarity">
    <text evidence="1">Belongs to the protein kinase superfamily. STE Ser/Thr protein kinase family. STE20 subfamily.</text>
</comment>
<dbReference type="Gene3D" id="3.30.200.20">
    <property type="entry name" value="Phosphorylase Kinase, domain 1"/>
    <property type="match status" value="1"/>
</dbReference>
<feature type="region of interest" description="Disordered" evidence="5">
    <location>
        <begin position="193"/>
        <end position="220"/>
    </location>
</feature>
<feature type="compositionally biased region" description="Low complexity" evidence="5">
    <location>
        <begin position="375"/>
        <end position="385"/>
    </location>
</feature>
<reference evidence="7" key="1">
    <citation type="journal article" date="2018" name="Genome Biol. Evol.">
        <title>Genomics and development of Lentinus tigrinus, a white-rot wood-decaying mushroom with dimorphic fruiting bodies.</title>
        <authorList>
            <person name="Wu B."/>
            <person name="Xu Z."/>
            <person name="Knudson A."/>
            <person name="Carlson A."/>
            <person name="Chen N."/>
            <person name="Kovaka S."/>
            <person name="LaButti K."/>
            <person name="Lipzen A."/>
            <person name="Pennachio C."/>
            <person name="Riley R."/>
            <person name="Schakwitz W."/>
            <person name="Umezawa K."/>
            <person name="Ohm R.A."/>
            <person name="Grigoriev I.V."/>
            <person name="Nagy L.G."/>
            <person name="Gibbons J."/>
            <person name="Hibbett D."/>
        </authorList>
    </citation>
    <scope>NUCLEOTIDE SEQUENCE [LARGE SCALE GENOMIC DNA]</scope>
    <source>
        <strain evidence="7">ALCF2SS1-6</strain>
    </source>
</reference>
<dbReference type="Gene3D" id="1.10.510.10">
    <property type="entry name" value="Transferase(Phosphotransferase) domain 1"/>
    <property type="match status" value="1"/>
</dbReference>
<evidence type="ECO:0000313" key="8">
    <source>
        <dbReference type="Proteomes" id="UP000313359"/>
    </source>
</evidence>
<dbReference type="GO" id="GO:0043539">
    <property type="term" value="F:protein serine/threonine kinase activator activity"/>
    <property type="evidence" value="ECO:0007669"/>
    <property type="project" value="InterPro"/>
</dbReference>
<evidence type="ECO:0000256" key="4">
    <source>
        <dbReference type="PROSITE-ProRule" id="PRU10141"/>
    </source>
</evidence>
<dbReference type="PROSITE" id="PS00108">
    <property type="entry name" value="PROTEIN_KINASE_ST"/>
    <property type="match status" value="1"/>
</dbReference>
<dbReference type="PROSITE" id="PS00107">
    <property type="entry name" value="PROTEIN_KINASE_ATP"/>
    <property type="match status" value="1"/>
</dbReference>
<dbReference type="InterPro" id="IPR047173">
    <property type="entry name" value="STRAD_A/B-like"/>
</dbReference>
<feature type="compositionally biased region" description="Basic and acidic residues" evidence="5">
    <location>
        <begin position="600"/>
        <end position="614"/>
    </location>
</feature>
<feature type="compositionally biased region" description="Basic and acidic residues" evidence="5">
    <location>
        <begin position="512"/>
        <end position="521"/>
    </location>
</feature>
<evidence type="ECO:0000259" key="6">
    <source>
        <dbReference type="PROSITE" id="PS50011"/>
    </source>
</evidence>
<protein>
    <submittedName>
        <fullName evidence="7">Kinase-like protein</fullName>
    </submittedName>
</protein>
<evidence type="ECO:0000256" key="1">
    <source>
        <dbReference type="ARBA" id="ARBA00008874"/>
    </source>
</evidence>